<dbReference type="PIRSF" id="PIRSF000194">
    <property type="entry name" value="DHFR"/>
    <property type="match status" value="1"/>
</dbReference>
<dbReference type="PRINTS" id="PR00070">
    <property type="entry name" value="DHFR"/>
</dbReference>
<accession>A0ABN0D1I7</accession>
<dbReference type="Pfam" id="PF00186">
    <property type="entry name" value="DHFR_1"/>
    <property type="match status" value="1"/>
</dbReference>
<comment type="caution">
    <text evidence="9">The sequence shown here is derived from an EMBL/GenBank/DDBJ whole genome shotgun (WGS) entry which is preliminary data.</text>
</comment>
<dbReference type="RefSeq" id="WP_007390525.1">
    <property type="nucleotide sequence ID" value="NZ_AFIJ01000007.1"/>
</dbReference>
<evidence type="ECO:0000259" key="8">
    <source>
        <dbReference type="PROSITE" id="PS51330"/>
    </source>
</evidence>
<sequence>MVQIIAAVTQNGGIGKNNRLLCHLPDDLKRFKELTFGHTIIMGRHTFESLPGLLPGRHHVVLTGNLAYEKKFPAITVCASLGELKKYIQSHADCFIIGGAMVYKECMELAQVLWITEIDALPEADAFFPPIVPDTWKETQRFHHDADKKHKYAFDFVRYERKARK</sequence>
<evidence type="ECO:0000256" key="5">
    <source>
        <dbReference type="ARBA" id="ARBA00022857"/>
    </source>
</evidence>
<dbReference type="PROSITE" id="PS51330">
    <property type="entry name" value="DHFR_2"/>
    <property type="match status" value="1"/>
</dbReference>
<evidence type="ECO:0000256" key="4">
    <source>
        <dbReference type="ARBA" id="ARBA00022563"/>
    </source>
</evidence>
<organism evidence="9 10">
    <name type="scientific">Megasphaera lornae</name>
    <dbReference type="NCBI Taxonomy" id="1000568"/>
    <lineage>
        <taxon>Bacteria</taxon>
        <taxon>Bacillati</taxon>
        <taxon>Bacillota</taxon>
        <taxon>Negativicutes</taxon>
        <taxon>Veillonellales</taxon>
        <taxon>Veillonellaceae</taxon>
        <taxon>Megasphaera</taxon>
    </lineage>
</organism>
<proteinExistence type="inferred from homology"/>
<dbReference type="CDD" id="cd00209">
    <property type="entry name" value="DHFR"/>
    <property type="match status" value="1"/>
</dbReference>
<feature type="domain" description="DHFR" evidence="8">
    <location>
        <begin position="1"/>
        <end position="161"/>
    </location>
</feature>
<evidence type="ECO:0000313" key="10">
    <source>
        <dbReference type="Proteomes" id="UP000004018"/>
    </source>
</evidence>
<dbReference type="EC" id="1.5.1.3" evidence="3 7"/>
<evidence type="ECO:0000256" key="1">
    <source>
        <dbReference type="ARBA" id="ARBA00004903"/>
    </source>
</evidence>
<protein>
    <recommendedName>
        <fullName evidence="3 7">Dihydrofolate reductase</fullName>
        <ecNumber evidence="3 7">1.5.1.3</ecNumber>
    </recommendedName>
</protein>
<dbReference type="InterPro" id="IPR001796">
    <property type="entry name" value="DHFR_dom"/>
</dbReference>
<dbReference type="Proteomes" id="UP000004018">
    <property type="component" value="Unassembled WGS sequence"/>
</dbReference>
<evidence type="ECO:0000256" key="3">
    <source>
        <dbReference type="ARBA" id="ARBA00012856"/>
    </source>
</evidence>
<keyword evidence="10" id="KW-1185">Reference proteome</keyword>
<dbReference type="Gene3D" id="3.40.430.10">
    <property type="entry name" value="Dihydrofolate Reductase, subunit A"/>
    <property type="match status" value="1"/>
</dbReference>
<keyword evidence="6 7" id="KW-0560">Oxidoreductase</keyword>
<keyword evidence="4 7" id="KW-0554">One-carbon metabolism</keyword>
<dbReference type="EMBL" id="AFIJ01000007">
    <property type="protein sequence ID" value="EGL42064.1"/>
    <property type="molecule type" value="Genomic_DNA"/>
</dbReference>
<evidence type="ECO:0000313" key="9">
    <source>
        <dbReference type="EMBL" id="EGL42064.1"/>
    </source>
</evidence>
<evidence type="ECO:0000256" key="6">
    <source>
        <dbReference type="ARBA" id="ARBA00023002"/>
    </source>
</evidence>
<evidence type="ECO:0000256" key="7">
    <source>
        <dbReference type="PIRNR" id="PIRNR000194"/>
    </source>
</evidence>
<evidence type="ECO:0000256" key="2">
    <source>
        <dbReference type="ARBA" id="ARBA00009539"/>
    </source>
</evidence>
<dbReference type="InterPro" id="IPR012259">
    <property type="entry name" value="DHFR"/>
</dbReference>
<comment type="similarity">
    <text evidence="2 7">Belongs to the dihydrofolate reductase family.</text>
</comment>
<dbReference type="PANTHER" id="PTHR48069:SF3">
    <property type="entry name" value="DIHYDROFOLATE REDUCTASE"/>
    <property type="match status" value="1"/>
</dbReference>
<comment type="pathway">
    <text evidence="1 7">Cofactor biosynthesis; tetrahydrofolate biosynthesis; 5,6,7,8-tetrahydrofolate from 7,8-dihydrofolate: step 1/1.</text>
</comment>
<reference evidence="9 10" key="1">
    <citation type="submission" date="2011-04" db="EMBL/GenBank/DDBJ databases">
        <authorList>
            <person name="Harkins D.M."/>
            <person name="Madupu R."/>
            <person name="Durkin A.S."/>
            <person name="Torralba M."/>
            <person name="Methe B."/>
            <person name="Sutton G.G."/>
            <person name="Nelson K.E."/>
        </authorList>
    </citation>
    <scope>NUCLEOTIDE SEQUENCE [LARGE SCALE GENOMIC DNA]</scope>
    <source>
        <strain evidence="9 10">UPII 199-6</strain>
    </source>
</reference>
<dbReference type="PANTHER" id="PTHR48069">
    <property type="entry name" value="DIHYDROFOLATE REDUCTASE"/>
    <property type="match status" value="1"/>
</dbReference>
<dbReference type="InterPro" id="IPR024072">
    <property type="entry name" value="DHFR-like_dom_sf"/>
</dbReference>
<name>A0ABN0D1I7_9FIRM</name>
<comment type="catalytic activity">
    <reaction evidence="7">
        <text>(6S)-5,6,7,8-tetrahydrofolate + NADP(+) = 7,8-dihydrofolate + NADPH + H(+)</text>
        <dbReference type="Rhea" id="RHEA:15009"/>
        <dbReference type="ChEBI" id="CHEBI:15378"/>
        <dbReference type="ChEBI" id="CHEBI:57451"/>
        <dbReference type="ChEBI" id="CHEBI:57453"/>
        <dbReference type="ChEBI" id="CHEBI:57783"/>
        <dbReference type="ChEBI" id="CHEBI:58349"/>
        <dbReference type="EC" id="1.5.1.3"/>
    </reaction>
</comment>
<comment type="function">
    <text evidence="7">Key enzyme in folate metabolism. Catalyzes an essential reaction for de novo glycine and purine synthesis, and for DNA precursor synthesis.</text>
</comment>
<dbReference type="GO" id="GO:0004146">
    <property type="term" value="F:dihydrofolate reductase activity"/>
    <property type="evidence" value="ECO:0007669"/>
    <property type="project" value="UniProtKB-EC"/>
</dbReference>
<gene>
    <name evidence="9" type="primary">folA</name>
    <name evidence="9" type="ORF">HMPREF1039_0222</name>
</gene>
<keyword evidence="5 7" id="KW-0521">NADP</keyword>
<dbReference type="SUPFAM" id="SSF53597">
    <property type="entry name" value="Dihydrofolate reductase-like"/>
    <property type="match status" value="1"/>
</dbReference>